<proteinExistence type="predicted"/>
<dbReference type="Gene3D" id="3.30.420.310">
    <property type="entry name" value="2-keto-3-deoxy-galactonokinase, C-terminal domain"/>
    <property type="match status" value="1"/>
</dbReference>
<evidence type="ECO:0000313" key="1">
    <source>
        <dbReference type="EMBL" id="MBC8767687.1"/>
    </source>
</evidence>
<dbReference type="Pfam" id="PF05035">
    <property type="entry name" value="DGOK"/>
    <property type="match status" value="1"/>
</dbReference>
<reference evidence="1 2" key="1">
    <citation type="submission" date="2020-08" db="EMBL/GenBank/DDBJ databases">
        <title>Arenibacter gaetbuli sp. nov., isolated from a sand dune.</title>
        <authorList>
            <person name="Park S."/>
            <person name="Yoon J.-H."/>
        </authorList>
    </citation>
    <scope>NUCLEOTIDE SEQUENCE [LARGE SCALE GENOMIC DNA]</scope>
    <source>
        <strain evidence="1 2">BSSL-BM3</strain>
    </source>
</reference>
<accession>A0ABR7QL50</accession>
<protein>
    <submittedName>
        <fullName evidence="1">2-dehydro-3-deoxygalactonokinase</fullName>
    </submittedName>
</protein>
<dbReference type="InterPro" id="IPR042257">
    <property type="entry name" value="DGOK_C"/>
</dbReference>
<evidence type="ECO:0000313" key="2">
    <source>
        <dbReference type="Proteomes" id="UP000618952"/>
    </source>
</evidence>
<sequence>MGLPDKFISCDWGTSNFRLRLVDSHSLKVLSEIRTDLGIKKCYQLYKQQSERSQESYFADYLLAQLENLDLNGVENYLLVASGMLSSSIGMQELEYCQLPIAFSGEDLISNWLSLDGKLDLLLISGARTNKDVMRGEEIQAIGLSDYLPKKEKGVLLLPGTHSKHIYFDTGRFIDFTTYMTGELFEVISKHTILSASVEEAGWNPSYEDIFVEGVKKGVANQQMASLFSIRANSLIHKTSAKENYYYLSGLLIGAELGHLKEKSETVYLAVTGIQNELYQLALKSFLPMDRIVCFDPQFIETALLVGQLKILEQHVK</sequence>
<dbReference type="Proteomes" id="UP000618952">
    <property type="component" value="Unassembled WGS sequence"/>
</dbReference>
<comment type="caution">
    <text evidence="1">The sequence shown here is derived from an EMBL/GenBank/DDBJ whole genome shotgun (WGS) entry which is preliminary data.</text>
</comment>
<keyword evidence="2" id="KW-1185">Reference proteome</keyword>
<dbReference type="RefSeq" id="WP_187582718.1">
    <property type="nucleotide sequence ID" value="NZ_JACLHY010000004.1"/>
</dbReference>
<name>A0ABR7QL50_9FLAO</name>
<organism evidence="1 2">
    <name type="scientific">Arenibacter arenosicollis</name>
    <dbReference type="NCBI Taxonomy" id="2762274"/>
    <lineage>
        <taxon>Bacteria</taxon>
        <taxon>Pseudomonadati</taxon>
        <taxon>Bacteroidota</taxon>
        <taxon>Flavobacteriia</taxon>
        <taxon>Flavobacteriales</taxon>
        <taxon>Flavobacteriaceae</taxon>
        <taxon>Arenibacter</taxon>
    </lineage>
</organism>
<dbReference type="Gene3D" id="3.30.420.300">
    <property type="entry name" value="2-keto-3-deoxy-galactonokinase, substrate binding domain"/>
    <property type="match status" value="1"/>
</dbReference>
<dbReference type="InterPro" id="IPR007729">
    <property type="entry name" value="DGOK"/>
</dbReference>
<dbReference type="InterPro" id="IPR042258">
    <property type="entry name" value="DGOK_N"/>
</dbReference>
<dbReference type="EMBL" id="JACLHY010000004">
    <property type="protein sequence ID" value="MBC8767687.1"/>
    <property type="molecule type" value="Genomic_DNA"/>
</dbReference>
<gene>
    <name evidence="1" type="ORF">H4O18_06750</name>
</gene>